<feature type="domain" description="Protein kinase" evidence="2">
    <location>
        <begin position="39"/>
        <end position="308"/>
    </location>
</feature>
<keyword evidence="1" id="KW-0067">ATP-binding</keyword>
<dbReference type="Proteomes" id="UP000027265">
    <property type="component" value="Unassembled WGS sequence"/>
</dbReference>
<dbReference type="InterPro" id="IPR017441">
    <property type="entry name" value="Protein_kinase_ATP_BS"/>
</dbReference>
<dbReference type="InterPro" id="IPR000719">
    <property type="entry name" value="Prot_kinase_dom"/>
</dbReference>
<sequence length="313" mass="34942">MARWKAIHRLVVKLSEKSYKIPPQLFLRGVHVNGGNDPYSAGGYIGGGGFADVYRGSFQGKEVAVKRLRVFSPEAMAPADRSATKRRFGREVNLWYSMKHDNVLPFIGVDVERFAPSMAMVSPWMANGTLLSYLTSTSPSSTEVIRLLYESAQGLAFVHSWNVVHGDLRGSNILIDDGYHARIADFGLAVFADASIQTHTKSDDGTQRWMAPELLAPDVCGYTRFQRTTMTDVYAFGCVCLEVWNQEPPFSELETTDFFVAMLTKTIKINRPTLMAMDNNLWSLVRRCLSFQADQRPDMADVVAYMVAEVGVS</sequence>
<evidence type="ECO:0000259" key="2">
    <source>
        <dbReference type="PROSITE" id="PS50011"/>
    </source>
</evidence>
<evidence type="ECO:0000313" key="3">
    <source>
        <dbReference type="EMBL" id="KDQ56034.1"/>
    </source>
</evidence>
<dbReference type="GO" id="GO:0004674">
    <property type="term" value="F:protein serine/threonine kinase activity"/>
    <property type="evidence" value="ECO:0007669"/>
    <property type="project" value="TreeGrafter"/>
</dbReference>
<dbReference type="OrthoDB" id="4062651at2759"/>
<dbReference type="PROSITE" id="PS50011">
    <property type="entry name" value="PROTEIN_KINASE_DOM"/>
    <property type="match status" value="1"/>
</dbReference>
<dbReference type="SUPFAM" id="SSF56112">
    <property type="entry name" value="Protein kinase-like (PK-like)"/>
    <property type="match status" value="1"/>
</dbReference>
<dbReference type="PROSITE" id="PS00109">
    <property type="entry name" value="PROTEIN_KINASE_TYR"/>
    <property type="match status" value="1"/>
</dbReference>
<dbReference type="EMBL" id="KL197723">
    <property type="protein sequence ID" value="KDQ56034.1"/>
    <property type="molecule type" value="Genomic_DNA"/>
</dbReference>
<dbReference type="PANTHER" id="PTHR44329">
    <property type="entry name" value="SERINE/THREONINE-PROTEIN KINASE TNNI3K-RELATED"/>
    <property type="match status" value="1"/>
</dbReference>
<reference evidence="4" key="1">
    <citation type="journal article" date="2014" name="Proc. Natl. Acad. Sci. U.S.A.">
        <title>Extensive sampling of basidiomycete genomes demonstrates inadequacy of the white-rot/brown-rot paradigm for wood decay fungi.</title>
        <authorList>
            <person name="Riley R."/>
            <person name="Salamov A.A."/>
            <person name="Brown D.W."/>
            <person name="Nagy L.G."/>
            <person name="Floudas D."/>
            <person name="Held B.W."/>
            <person name="Levasseur A."/>
            <person name="Lombard V."/>
            <person name="Morin E."/>
            <person name="Otillar R."/>
            <person name="Lindquist E.A."/>
            <person name="Sun H."/>
            <person name="LaButti K.M."/>
            <person name="Schmutz J."/>
            <person name="Jabbour D."/>
            <person name="Luo H."/>
            <person name="Baker S.E."/>
            <person name="Pisabarro A.G."/>
            <person name="Walton J.D."/>
            <person name="Blanchette R.A."/>
            <person name="Henrissat B."/>
            <person name="Martin F."/>
            <person name="Cullen D."/>
            <person name="Hibbett D.S."/>
            <person name="Grigoriev I.V."/>
        </authorList>
    </citation>
    <scope>NUCLEOTIDE SEQUENCE [LARGE SCALE GENOMIC DNA]</scope>
    <source>
        <strain evidence="4">MUCL 33604</strain>
    </source>
</reference>
<dbReference type="InterPro" id="IPR011009">
    <property type="entry name" value="Kinase-like_dom_sf"/>
</dbReference>
<dbReference type="PROSITE" id="PS00107">
    <property type="entry name" value="PROTEIN_KINASE_ATP"/>
    <property type="match status" value="1"/>
</dbReference>
<dbReference type="Pfam" id="PF07714">
    <property type="entry name" value="PK_Tyr_Ser-Thr"/>
    <property type="match status" value="1"/>
</dbReference>
<gene>
    <name evidence="3" type="ORF">JAAARDRAFT_132976</name>
</gene>
<feature type="binding site" evidence="1">
    <location>
        <position position="66"/>
    </location>
    <ligand>
        <name>ATP</name>
        <dbReference type="ChEBI" id="CHEBI:30616"/>
    </ligand>
</feature>
<evidence type="ECO:0000313" key="4">
    <source>
        <dbReference type="Proteomes" id="UP000027265"/>
    </source>
</evidence>
<dbReference type="PANTHER" id="PTHR44329:SF214">
    <property type="entry name" value="PROTEIN KINASE DOMAIN-CONTAINING PROTEIN"/>
    <property type="match status" value="1"/>
</dbReference>
<protein>
    <recommendedName>
        <fullName evidence="2">Protein kinase domain-containing protein</fullName>
    </recommendedName>
</protein>
<dbReference type="InterPro" id="IPR008266">
    <property type="entry name" value="Tyr_kinase_AS"/>
</dbReference>
<dbReference type="GO" id="GO:0005524">
    <property type="term" value="F:ATP binding"/>
    <property type="evidence" value="ECO:0007669"/>
    <property type="project" value="UniProtKB-UniRule"/>
</dbReference>
<dbReference type="STRING" id="933084.A0A067PMM9"/>
<keyword evidence="4" id="KW-1185">Reference proteome</keyword>
<dbReference type="HOGENOM" id="CLU_000288_7_18_1"/>
<dbReference type="InterPro" id="IPR001245">
    <property type="entry name" value="Ser-Thr/Tyr_kinase_cat_dom"/>
</dbReference>
<keyword evidence="1" id="KW-0547">Nucleotide-binding</keyword>
<organism evidence="3 4">
    <name type="scientific">Jaapia argillacea MUCL 33604</name>
    <dbReference type="NCBI Taxonomy" id="933084"/>
    <lineage>
        <taxon>Eukaryota</taxon>
        <taxon>Fungi</taxon>
        <taxon>Dikarya</taxon>
        <taxon>Basidiomycota</taxon>
        <taxon>Agaricomycotina</taxon>
        <taxon>Agaricomycetes</taxon>
        <taxon>Agaricomycetidae</taxon>
        <taxon>Jaapiales</taxon>
        <taxon>Jaapiaceae</taxon>
        <taxon>Jaapia</taxon>
    </lineage>
</organism>
<proteinExistence type="predicted"/>
<dbReference type="PIRSF" id="PIRSF000654">
    <property type="entry name" value="Integrin-linked_kinase"/>
    <property type="match status" value="1"/>
</dbReference>
<accession>A0A067PMM9</accession>
<dbReference type="AlphaFoldDB" id="A0A067PMM9"/>
<dbReference type="InParanoid" id="A0A067PMM9"/>
<evidence type="ECO:0000256" key="1">
    <source>
        <dbReference type="PROSITE-ProRule" id="PRU10141"/>
    </source>
</evidence>
<dbReference type="Gene3D" id="1.10.510.10">
    <property type="entry name" value="Transferase(Phosphotransferase) domain 1"/>
    <property type="match status" value="1"/>
</dbReference>
<dbReference type="InterPro" id="IPR051681">
    <property type="entry name" value="Ser/Thr_Kinases-Pseudokinases"/>
</dbReference>
<name>A0A067PMM9_9AGAM</name>